<proteinExistence type="predicted"/>
<dbReference type="Proteomes" id="UP000246702">
    <property type="component" value="Unassembled WGS sequence"/>
</dbReference>
<dbReference type="AlphaFoldDB" id="A0A317WUI1"/>
<reference evidence="2 3" key="1">
    <citation type="submission" date="2016-12" db="EMBL/GenBank/DDBJ databases">
        <title>The genomes of Aspergillus section Nigri reveals drivers in fungal speciation.</title>
        <authorList>
            <consortium name="DOE Joint Genome Institute"/>
            <person name="Vesth T.C."/>
            <person name="Nybo J."/>
            <person name="Theobald S."/>
            <person name="Brandl J."/>
            <person name="Frisvad J.C."/>
            <person name="Nielsen K.F."/>
            <person name="Lyhne E.K."/>
            <person name="Kogle M.E."/>
            <person name="Kuo A."/>
            <person name="Riley R."/>
            <person name="Clum A."/>
            <person name="Nolan M."/>
            <person name="Lipzen A."/>
            <person name="Salamov A."/>
            <person name="Henrissat B."/>
            <person name="Wiebenga A."/>
            <person name="De Vries R.P."/>
            <person name="Grigoriev I.V."/>
            <person name="Mortensen U.H."/>
            <person name="Andersen M.R."/>
            <person name="Baker S.E."/>
        </authorList>
    </citation>
    <scope>NUCLEOTIDE SEQUENCE [LARGE SCALE GENOMIC DNA]</scope>
    <source>
        <strain evidence="2 3">CBS 115572</strain>
    </source>
</reference>
<sequence>MHLQKSLTFIIPLLPLTHTQSTLTTTTTTPCGPIPSCPTKHFCTTATFYTPTTTYITTCVPTPTCLTVYANCISGGGGPACCSGYCAATKCRSTDPDWPGCSEDEGVCRDDGDCCYGNECVDGLCERET</sequence>
<protein>
    <recommendedName>
        <fullName evidence="4">WAP domain-containing protein</fullName>
    </recommendedName>
</protein>
<feature type="signal peptide" evidence="1">
    <location>
        <begin position="1"/>
        <end position="19"/>
    </location>
</feature>
<keyword evidence="1" id="KW-0732">Signal</keyword>
<evidence type="ECO:0000313" key="3">
    <source>
        <dbReference type="Proteomes" id="UP000246702"/>
    </source>
</evidence>
<evidence type="ECO:0008006" key="4">
    <source>
        <dbReference type="Google" id="ProtNLM"/>
    </source>
</evidence>
<keyword evidence="3" id="KW-1185">Reference proteome</keyword>
<accession>A0A317WUI1</accession>
<gene>
    <name evidence="2" type="ORF">BO94DRAFT_623910</name>
</gene>
<evidence type="ECO:0000256" key="1">
    <source>
        <dbReference type="SAM" id="SignalP"/>
    </source>
</evidence>
<dbReference type="GeneID" id="37119325"/>
<dbReference type="OrthoDB" id="4507040at2759"/>
<comment type="caution">
    <text evidence="2">The sequence shown here is derived from an EMBL/GenBank/DDBJ whole genome shotgun (WGS) entry which is preliminary data.</text>
</comment>
<name>A0A317WUI1_9EURO</name>
<dbReference type="EMBL" id="MSFK01000012">
    <property type="protein sequence ID" value="PWY88847.1"/>
    <property type="molecule type" value="Genomic_DNA"/>
</dbReference>
<organism evidence="2 3">
    <name type="scientific">Aspergillus sclerotioniger CBS 115572</name>
    <dbReference type="NCBI Taxonomy" id="1450535"/>
    <lineage>
        <taxon>Eukaryota</taxon>
        <taxon>Fungi</taxon>
        <taxon>Dikarya</taxon>
        <taxon>Ascomycota</taxon>
        <taxon>Pezizomycotina</taxon>
        <taxon>Eurotiomycetes</taxon>
        <taxon>Eurotiomycetidae</taxon>
        <taxon>Eurotiales</taxon>
        <taxon>Aspergillaceae</taxon>
        <taxon>Aspergillus</taxon>
        <taxon>Aspergillus subgen. Circumdati</taxon>
    </lineage>
</organism>
<dbReference type="RefSeq" id="XP_025468209.1">
    <property type="nucleotide sequence ID" value="XM_025617182.1"/>
</dbReference>
<evidence type="ECO:0000313" key="2">
    <source>
        <dbReference type="EMBL" id="PWY88847.1"/>
    </source>
</evidence>
<feature type="chain" id="PRO_5016404244" description="WAP domain-containing protein" evidence="1">
    <location>
        <begin position="20"/>
        <end position="129"/>
    </location>
</feature>